<feature type="compositionally biased region" description="Basic and acidic residues" evidence="1">
    <location>
        <begin position="277"/>
        <end position="293"/>
    </location>
</feature>
<comment type="caution">
    <text evidence="3">The sequence shown here is derived from an EMBL/GenBank/DDBJ whole genome shotgun (WGS) entry which is preliminary data.</text>
</comment>
<keyword evidence="4" id="KW-1185">Reference proteome</keyword>
<feature type="compositionally biased region" description="Basic and acidic residues" evidence="1">
    <location>
        <begin position="181"/>
        <end position="200"/>
    </location>
</feature>
<dbReference type="Gene3D" id="3.10.20.230">
    <property type="entry name" value="Doublecortin domain"/>
    <property type="match status" value="1"/>
</dbReference>
<dbReference type="PANTHER" id="PTHR23004:SF22">
    <property type="entry name" value="DOUBLECORTIN DOMAIN-CONTAINING PROTEIN"/>
    <property type="match status" value="1"/>
</dbReference>
<sequence length="424" mass="48399">MKAALQHMHDPNVDYSPLRIRIYRNGDIYDEGRGMTVTRREFKHWIVFLDAVTARLDTRGAVRKLYSTHGIPIQHFDELEQNGETRWTRRAGQKFTPIVRISQEPPNFLHSAETVDIYLKKEGFGSITGLPYPFDGILTRSPSASMLHLKHFESHQAQIPKLKIGGSMEHLNVSGGNSRRIYGDDSPEKKKEEKDERLEADAAVQPMETNLEKSQSNVEKADQSEKNKSTRLPRLVQTNRSCPPTKRAESKTRQAEAALPPIYGGCSKERLVEIRVEKEPDKSEESQGEELQKVAESTAVTSRKSAVADEEVRYHKSYVLTEMTITSQVEQRPVKGAQKEVKAVEVIQSKSSGQTTEQKTSEPTAASQAFSTSNSDTADDIEDMIRRARLWEKNKRRMNMRQQFTQTVRSETKRRYELFDPDFD</sequence>
<feature type="compositionally biased region" description="Basic and acidic residues" evidence="1">
    <location>
        <begin position="219"/>
        <end position="228"/>
    </location>
</feature>
<organism evidence="3 4">
    <name type="scientific">Caenorhabditis auriculariae</name>
    <dbReference type="NCBI Taxonomy" id="2777116"/>
    <lineage>
        <taxon>Eukaryota</taxon>
        <taxon>Metazoa</taxon>
        <taxon>Ecdysozoa</taxon>
        <taxon>Nematoda</taxon>
        <taxon>Chromadorea</taxon>
        <taxon>Rhabditida</taxon>
        <taxon>Rhabditina</taxon>
        <taxon>Rhabditomorpha</taxon>
        <taxon>Rhabditoidea</taxon>
        <taxon>Rhabditidae</taxon>
        <taxon>Peloderinae</taxon>
        <taxon>Caenorhabditis</taxon>
    </lineage>
</organism>
<evidence type="ECO:0000313" key="4">
    <source>
        <dbReference type="Proteomes" id="UP000835052"/>
    </source>
</evidence>
<feature type="region of interest" description="Disordered" evidence="1">
    <location>
        <begin position="238"/>
        <end position="257"/>
    </location>
</feature>
<name>A0A8S1HSL2_9PELO</name>
<dbReference type="GO" id="GO:0035556">
    <property type="term" value="P:intracellular signal transduction"/>
    <property type="evidence" value="ECO:0007669"/>
    <property type="project" value="InterPro"/>
</dbReference>
<feature type="domain" description="Doublecortin" evidence="2">
    <location>
        <begin position="18"/>
        <end position="85"/>
    </location>
</feature>
<evidence type="ECO:0000313" key="3">
    <source>
        <dbReference type="EMBL" id="CAD6198278.1"/>
    </source>
</evidence>
<accession>A0A8S1HSL2</accession>
<evidence type="ECO:0000259" key="2">
    <source>
        <dbReference type="PROSITE" id="PS50309"/>
    </source>
</evidence>
<evidence type="ECO:0000256" key="1">
    <source>
        <dbReference type="SAM" id="MobiDB-lite"/>
    </source>
</evidence>
<dbReference type="OrthoDB" id="1738954at2759"/>
<dbReference type="PANTHER" id="PTHR23004">
    <property type="entry name" value="DOUBLECORTIN DOMAIN CONTAINING 2"/>
    <property type="match status" value="1"/>
</dbReference>
<dbReference type="InterPro" id="IPR003533">
    <property type="entry name" value="Doublecortin_dom"/>
</dbReference>
<dbReference type="Proteomes" id="UP000835052">
    <property type="component" value="Unassembled WGS sequence"/>
</dbReference>
<dbReference type="EMBL" id="CAJGYM010000120">
    <property type="protein sequence ID" value="CAD6198278.1"/>
    <property type="molecule type" value="Genomic_DNA"/>
</dbReference>
<dbReference type="GO" id="GO:0005874">
    <property type="term" value="C:microtubule"/>
    <property type="evidence" value="ECO:0007669"/>
    <property type="project" value="TreeGrafter"/>
</dbReference>
<gene>
    <name evidence="3" type="ORF">CAUJ_LOCUS14184</name>
</gene>
<dbReference type="Pfam" id="PF03607">
    <property type="entry name" value="DCX"/>
    <property type="match status" value="1"/>
</dbReference>
<feature type="region of interest" description="Disordered" evidence="1">
    <location>
        <begin position="345"/>
        <end position="382"/>
    </location>
</feature>
<feature type="region of interest" description="Disordered" evidence="1">
    <location>
        <begin position="277"/>
        <end position="308"/>
    </location>
</feature>
<feature type="region of interest" description="Disordered" evidence="1">
    <location>
        <begin position="168"/>
        <end position="233"/>
    </location>
</feature>
<protein>
    <recommendedName>
        <fullName evidence="2">Doublecortin domain-containing protein</fullName>
    </recommendedName>
</protein>
<proteinExistence type="predicted"/>
<dbReference type="SUPFAM" id="SSF89837">
    <property type="entry name" value="Doublecortin (DC)"/>
    <property type="match status" value="1"/>
</dbReference>
<feature type="compositionally biased region" description="Polar residues" evidence="1">
    <location>
        <begin position="348"/>
        <end position="376"/>
    </location>
</feature>
<dbReference type="PROSITE" id="PS50309">
    <property type="entry name" value="DC"/>
    <property type="match status" value="1"/>
</dbReference>
<dbReference type="GO" id="GO:0005815">
    <property type="term" value="C:microtubule organizing center"/>
    <property type="evidence" value="ECO:0007669"/>
    <property type="project" value="TreeGrafter"/>
</dbReference>
<reference evidence="3" key="1">
    <citation type="submission" date="2020-10" db="EMBL/GenBank/DDBJ databases">
        <authorList>
            <person name="Kikuchi T."/>
        </authorList>
    </citation>
    <scope>NUCLEOTIDE SEQUENCE</scope>
    <source>
        <strain evidence="3">NKZ352</strain>
    </source>
</reference>
<dbReference type="AlphaFoldDB" id="A0A8S1HSL2"/>
<feature type="region of interest" description="Disordered" evidence="1">
    <location>
        <begin position="402"/>
        <end position="424"/>
    </location>
</feature>
<dbReference type="InterPro" id="IPR036572">
    <property type="entry name" value="Doublecortin_dom_sf"/>
</dbReference>
<dbReference type="SMART" id="SM00537">
    <property type="entry name" value="DCX"/>
    <property type="match status" value="1"/>
</dbReference>